<comment type="catalytic activity">
    <reaction evidence="17">
        <text>a 1,2-diacyl-sn-glycero-3-phosphoethanolamine(in) = a 1,2-diacyl-sn-glycero-3-phosphoethanolamine(out)</text>
        <dbReference type="Rhea" id="RHEA:38895"/>
        <dbReference type="ChEBI" id="CHEBI:64612"/>
    </reaction>
</comment>
<dbReference type="Proteomes" id="UP000694428">
    <property type="component" value="Unplaced"/>
</dbReference>
<keyword evidence="15" id="KW-1208">Phospholipid metabolism</keyword>
<keyword evidence="4" id="KW-1003">Cell membrane</keyword>
<keyword evidence="5" id="KW-0444">Lipid biosynthesis</keyword>
<evidence type="ECO:0000256" key="18">
    <source>
        <dbReference type="ARBA" id="ARBA00024631"/>
    </source>
</evidence>
<evidence type="ECO:0000256" key="2">
    <source>
        <dbReference type="ARBA" id="ARBA00006665"/>
    </source>
</evidence>
<keyword evidence="21" id="KW-1185">Reference proteome</keyword>
<evidence type="ECO:0000256" key="14">
    <source>
        <dbReference type="ARBA" id="ARBA00023209"/>
    </source>
</evidence>
<evidence type="ECO:0000256" key="15">
    <source>
        <dbReference type="ARBA" id="ARBA00023264"/>
    </source>
</evidence>
<dbReference type="GO" id="GO:0005886">
    <property type="term" value="C:plasma membrane"/>
    <property type="evidence" value="ECO:0007669"/>
    <property type="project" value="UniProtKB-SubCell"/>
</dbReference>
<dbReference type="PANTHER" id="PTHR10383">
    <property type="entry name" value="SERINE INCORPORATOR"/>
    <property type="match status" value="1"/>
</dbReference>
<feature type="transmembrane region" description="Helical" evidence="19">
    <location>
        <begin position="164"/>
        <end position="181"/>
    </location>
</feature>
<dbReference type="Pfam" id="PF03348">
    <property type="entry name" value="Serinc"/>
    <property type="match status" value="1"/>
</dbReference>
<keyword evidence="10" id="KW-0443">Lipid metabolism</keyword>
<feature type="transmembrane region" description="Helical" evidence="19">
    <location>
        <begin position="245"/>
        <end position="263"/>
    </location>
</feature>
<evidence type="ECO:0000256" key="19">
    <source>
        <dbReference type="SAM" id="Phobius"/>
    </source>
</evidence>
<dbReference type="GO" id="GO:0008654">
    <property type="term" value="P:phospholipid biosynthetic process"/>
    <property type="evidence" value="ECO:0007669"/>
    <property type="project" value="UniProtKB-KW"/>
</dbReference>
<comment type="similarity">
    <text evidence="2">Belongs to the TDE1 family.</text>
</comment>
<dbReference type="GO" id="GO:0045087">
    <property type="term" value="P:innate immune response"/>
    <property type="evidence" value="ECO:0007669"/>
    <property type="project" value="UniProtKB-KW"/>
</dbReference>
<evidence type="ECO:0000256" key="1">
    <source>
        <dbReference type="ARBA" id="ARBA00004651"/>
    </source>
</evidence>
<organism evidence="20 21">
    <name type="scientific">Pavo cristatus</name>
    <name type="common">Indian peafowl</name>
    <name type="synonym">Blue peafowl</name>
    <dbReference type="NCBI Taxonomy" id="9049"/>
    <lineage>
        <taxon>Eukaryota</taxon>
        <taxon>Metazoa</taxon>
        <taxon>Chordata</taxon>
        <taxon>Craniata</taxon>
        <taxon>Vertebrata</taxon>
        <taxon>Euteleostomi</taxon>
        <taxon>Archelosauria</taxon>
        <taxon>Archosauria</taxon>
        <taxon>Dinosauria</taxon>
        <taxon>Saurischia</taxon>
        <taxon>Theropoda</taxon>
        <taxon>Coelurosauria</taxon>
        <taxon>Aves</taxon>
        <taxon>Neognathae</taxon>
        <taxon>Galloanserae</taxon>
        <taxon>Galliformes</taxon>
        <taxon>Phasianidae</taxon>
        <taxon>Phasianinae</taxon>
        <taxon>Pavo</taxon>
    </lineage>
</organism>
<evidence type="ECO:0000256" key="5">
    <source>
        <dbReference type="ARBA" id="ARBA00022516"/>
    </source>
</evidence>
<proteinExistence type="inferred from homology"/>
<evidence type="ECO:0000256" key="6">
    <source>
        <dbReference type="ARBA" id="ARBA00022588"/>
    </source>
</evidence>
<feature type="transmembrane region" description="Helical" evidence="19">
    <location>
        <begin position="31"/>
        <end position="51"/>
    </location>
</feature>
<evidence type="ECO:0000256" key="4">
    <source>
        <dbReference type="ARBA" id="ARBA00022475"/>
    </source>
</evidence>
<feature type="transmembrane region" description="Helical" evidence="19">
    <location>
        <begin position="63"/>
        <end position="85"/>
    </location>
</feature>
<comment type="catalytic activity">
    <reaction evidence="18">
        <text>a 1,2-diacyl-sn-glycero-3-phosphocholine(in) = a 1,2-diacyl-sn-glycero-3-phosphocholine(out)</text>
        <dbReference type="Rhea" id="RHEA:38571"/>
        <dbReference type="ChEBI" id="CHEBI:57643"/>
    </reaction>
</comment>
<evidence type="ECO:0000256" key="13">
    <source>
        <dbReference type="ARBA" id="ARBA00023180"/>
    </source>
</evidence>
<keyword evidence="8" id="KW-0391">Immunity</keyword>
<comment type="subcellular location">
    <subcellularLocation>
        <location evidence="1">Cell membrane</location>
        <topology evidence="1">Multi-pass membrane protein</topology>
    </subcellularLocation>
</comment>
<dbReference type="Ensembl" id="ENSPSTT00000012177.1">
    <property type="protein sequence ID" value="ENSPSTP00000011603.1"/>
    <property type="gene ID" value="ENSPSTG00000008148.1"/>
</dbReference>
<keyword evidence="9 19" id="KW-1133">Transmembrane helix</keyword>
<evidence type="ECO:0000256" key="12">
    <source>
        <dbReference type="ARBA" id="ARBA00023136"/>
    </source>
</evidence>
<keyword evidence="14" id="KW-0594">Phospholipid biosynthesis</keyword>
<keyword evidence="6" id="KW-0399">Innate immunity</keyword>
<reference evidence="20" key="1">
    <citation type="submission" date="2025-08" db="UniProtKB">
        <authorList>
            <consortium name="Ensembl"/>
        </authorList>
    </citation>
    <scope>IDENTIFICATION</scope>
</reference>
<protein>
    <recommendedName>
        <fullName evidence="3">Serine incorporator 5</fullName>
    </recommendedName>
</protein>
<dbReference type="PANTHER" id="PTHR10383:SF16">
    <property type="entry name" value="SERINE INCORPORATOR 5"/>
    <property type="match status" value="1"/>
</dbReference>
<dbReference type="InterPro" id="IPR005016">
    <property type="entry name" value="TDE1/TMS"/>
</dbReference>
<dbReference type="AlphaFoldDB" id="A0A8C9FAP8"/>
<evidence type="ECO:0000313" key="20">
    <source>
        <dbReference type="Ensembl" id="ENSPSTP00000011603.1"/>
    </source>
</evidence>
<dbReference type="GO" id="GO:0051607">
    <property type="term" value="P:defense response to virus"/>
    <property type="evidence" value="ECO:0007669"/>
    <property type="project" value="UniProtKB-KW"/>
</dbReference>
<sequence>MRFIFQFPFYEQMCKGIQAGEMCEKLVGYSAVYKVCFGMACFFFFFCLFTIKINNSKSCRAYVHNGFWFLKLLLLAAMCSGAFFIPDQDTFLNGTFFSFCERILIPIPFFSHKVMCWTASANHKQMWSGLLALVTLILYSVAVAALVLMALFYTRSEGCLSNKILIGVNGGLCLFVSLVAISPCVQNRQPHSGLLQSGVISCYVMYLTFSALSSRPPETILDENNQNITICVPEFSQGLHGDENLVTGLGTTILFGCILYSCLTSTTRASSETLRGIYAAPETEVSSCFVCTDFIVSTSCWMQPIKWEGSAFAQ</sequence>
<evidence type="ECO:0000256" key="3">
    <source>
        <dbReference type="ARBA" id="ARBA00021252"/>
    </source>
</evidence>
<comment type="catalytic activity">
    <reaction evidence="16">
        <text>a 1,2-diacyl-sn-glycero-3-phospho-L-serine(in) = a 1,2-diacyl-sn-glycero-3-phospho-L-serine(out)</text>
        <dbReference type="Rhea" id="RHEA:38663"/>
        <dbReference type="ChEBI" id="CHEBI:57262"/>
    </reaction>
</comment>
<evidence type="ECO:0000256" key="16">
    <source>
        <dbReference type="ARBA" id="ARBA00024479"/>
    </source>
</evidence>
<evidence type="ECO:0000256" key="9">
    <source>
        <dbReference type="ARBA" id="ARBA00022989"/>
    </source>
</evidence>
<evidence type="ECO:0000256" key="17">
    <source>
        <dbReference type="ARBA" id="ARBA00024615"/>
    </source>
</evidence>
<keyword evidence="7 19" id="KW-0812">Transmembrane</keyword>
<evidence type="ECO:0000256" key="10">
    <source>
        <dbReference type="ARBA" id="ARBA00023098"/>
    </source>
</evidence>
<feature type="transmembrane region" description="Helical" evidence="19">
    <location>
        <begin position="130"/>
        <end position="152"/>
    </location>
</feature>
<evidence type="ECO:0000256" key="7">
    <source>
        <dbReference type="ARBA" id="ARBA00022692"/>
    </source>
</evidence>
<evidence type="ECO:0000256" key="11">
    <source>
        <dbReference type="ARBA" id="ARBA00023118"/>
    </source>
</evidence>
<accession>A0A8C9FAP8</accession>
<keyword evidence="12 19" id="KW-0472">Membrane</keyword>
<name>A0A8C9FAP8_PAVCR</name>
<reference evidence="20" key="2">
    <citation type="submission" date="2025-09" db="UniProtKB">
        <authorList>
            <consortium name="Ensembl"/>
        </authorList>
    </citation>
    <scope>IDENTIFICATION</scope>
</reference>
<keyword evidence="13" id="KW-0325">Glycoprotein</keyword>
<evidence type="ECO:0000256" key="8">
    <source>
        <dbReference type="ARBA" id="ARBA00022859"/>
    </source>
</evidence>
<keyword evidence="11" id="KW-0051">Antiviral defense</keyword>
<evidence type="ECO:0000313" key="21">
    <source>
        <dbReference type="Proteomes" id="UP000694428"/>
    </source>
</evidence>